<organism evidence="1 2">
    <name type="scientific">Stigmatella ashevillensis</name>
    <dbReference type="NCBI Taxonomy" id="2995309"/>
    <lineage>
        <taxon>Bacteria</taxon>
        <taxon>Pseudomonadati</taxon>
        <taxon>Myxococcota</taxon>
        <taxon>Myxococcia</taxon>
        <taxon>Myxococcales</taxon>
        <taxon>Cystobacterineae</taxon>
        <taxon>Archangiaceae</taxon>
        <taxon>Stigmatella</taxon>
    </lineage>
</organism>
<evidence type="ECO:0000313" key="2">
    <source>
        <dbReference type="Proteomes" id="UP001221838"/>
    </source>
</evidence>
<dbReference type="EMBL" id="JAQNDM010000002">
    <property type="protein sequence ID" value="MDC0708123.1"/>
    <property type="molecule type" value="Genomic_DNA"/>
</dbReference>
<sequence>MSAFTGKWNSDGTLIDITEANNIVTVKYNSVRGPFTGFEIALNSPVISVDFKDAQVAVTGVLVNGDTIAWSNGTSWTKA</sequence>
<accession>A0ABT5D5J7</accession>
<reference evidence="1 2" key="1">
    <citation type="submission" date="2022-11" db="EMBL/GenBank/DDBJ databases">
        <title>Minimal conservation of predation-associated metabolite biosynthetic gene clusters underscores biosynthetic potential of Myxococcota including descriptions for ten novel species: Archangium lansinium sp. nov., Myxococcus landrumus sp. nov., Nannocystis bai.</title>
        <authorList>
            <person name="Ahearne A."/>
            <person name="Stevens C."/>
            <person name="Dowd S."/>
        </authorList>
    </citation>
    <scope>NUCLEOTIDE SEQUENCE [LARGE SCALE GENOMIC DNA]</scope>
    <source>
        <strain evidence="1 2">NCWAL01</strain>
    </source>
</reference>
<name>A0ABT5D5J7_9BACT</name>
<protein>
    <submittedName>
        <fullName evidence="1">Uncharacterized protein</fullName>
    </submittedName>
</protein>
<proteinExistence type="predicted"/>
<keyword evidence="2" id="KW-1185">Reference proteome</keyword>
<gene>
    <name evidence="1" type="ORF">POL68_06545</name>
</gene>
<dbReference type="RefSeq" id="WP_272135649.1">
    <property type="nucleotide sequence ID" value="NZ_JAQNDM010000002.1"/>
</dbReference>
<comment type="caution">
    <text evidence="1">The sequence shown here is derived from an EMBL/GenBank/DDBJ whole genome shotgun (WGS) entry which is preliminary data.</text>
</comment>
<evidence type="ECO:0000313" key="1">
    <source>
        <dbReference type="EMBL" id="MDC0708123.1"/>
    </source>
</evidence>
<dbReference type="Proteomes" id="UP001221838">
    <property type="component" value="Unassembled WGS sequence"/>
</dbReference>